<organism evidence="1 2">
    <name type="scientific">Clydaea vesicula</name>
    <dbReference type="NCBI Taxonomy" id="447962"/>
    <lineage>
        <taxon>Eukaryota</taxon>
        <taxon>Fungi</taxon>
        <taxon>Fungi incertae sedis</taxon>
        <taxon>Chytridiomycota</taxon>
        <taxon>Chytridiomycota incertae sedis</taxon>
        <taxon>Chytridiomycetes</taxon>
        <taxon>Lobulomycetales</taxon>
        <taxon>Lobulomycetaceae</taxon>
        <taxon>Clydaea</taxon>
    </lineage>
</organism>
<sequence length="98" mass="11407">MLKIERNDPNIQVILTKRRNMIISDFRSEKVYVNNLYTPKNLSDVDLNSRIKDWRVIDNEKVTKVNSEGRTHSVFCECKGSGIGCQCKYSCGEKCYRI</sequence>
<comment type="caution">
    <text evidence="1">The sequence shown here is derived from an EMBL/GenBank/DDBJ whole genome shotgun (WGS) entry which is preliminary data.</text>
</comment>
<name>A0AAD5XXK0_9FUNG</name>
<protein>
    <submittedName>
        <fullName evidence="1">Uncharacterized protein</fullName>
    </submittedName>
</protein>
<evidence type="ECO:0000313" key="2">
    <source>
        <dbReference type="Proteomes" id="UP001211065"/>
    </source>
</evidence>
<reference evidence="1" key="1">
    <citation type="submission" date="2020-05" db="EMBL/GenBank/DDBJ databases">
        <title>Phylogenomic resolution of chytrid fungi.</title>
        <authorList>
            <person name="Stajich J.E."/>
            <person name="Amses K."/>
            <person name="Simmons R."/>
            <person name="Seto K."/>
            <person name="Myers J."/>
            <person name="Bonds A."/>
            <person name="Quandt C.A."/>
            <person name="Barry K."/>
            <person name="Liu P."/>
            <person name="Grigoriev I."/>
            <person name="Longcore J.E."/>
            <person name="James T.Y."/>
        </authorList>
    </citation>
    <scope>NUCLEOTIDE SEQUENCE</scope>
    <source>
        <strain evidence="1">JEL0476</strain>
    </source>
</reference>
<accession>A0AAD5XXK0</accession>
<gene>
    <name evidence="1" type="ORF">HK099_008663</name>
</gene>
<evidence type="ECO:0000313" key="1">
    <source>
        <dbReference type="EMBL" id="KAJ3224272.1"/>
    </source>
</evidence>
<proteinExistence type="predicted"/>
<dbReference type="Proteomes" id="UP001211065">
    <property type="component" value="Unassembled WGS sequence"/>
</dbReference>
<keyword evidence="2" id="KW-1185">Reference proteome</keyword>
<dbReference type="EMBL" id="JADGJW010000098">
    <property type="protein sequence ID" value="KAJ3224272.1"/>
    <property type="molecule type" value="Genomic_DNA"/>
</dbReference>
<dbReference type="AlphaFoldDB" id="A0AAD5XXK0"/>